<dbReference type="InterPro" id="IPR001841">
    <property type="entry name" value="Znf_RING"/>
</dbReference>
<evidence type="ECO:0000313" key="6">
    <source>
        <dbReference type="Proteomes" id="UP000317940"/>
    </source>
</evidence>
<comment type="caution">
    <text evidence="5">The sequence shown here is derived from an EMBL/GenBank/DDBJ whole genome shotgun (WGS) entry which is preliminary data.</text>
</comment>
<gene>
    <name evidence="5" type="ORF">FHX73_13463</name>
</gene>
<keyword evidence="1" id="KW-0479">Metal-binding</keyword>
<keyword evidence="6" id="KW-1185">Reference proteome</keyword>
<evidence type="ECO:0000256" key="2">
    <source>
        <dbReference type="ARBA" id="ARBA00022771"/>
    </source>
</evidence>
<dbReference type="Gene3D" id="2.60.60.30">
    <property type="entry name" value="sav2460 like domains"/>
    <property type="match status" value="1"/>
</dbReference>
<dbReference type="PANTHER" id="PTHR32097:SF18">
    <property type="entry name" value="RING-TYPE DOMAIN-CONTAINING PROTEIN"/>
    <property type="match status" value="1"/>
</dbReference>
<feature type="domain" description="RING-type" evidence="4">
    <location>
        <begin position="93"/>
        <end position="132"/>
    </location>
</feature>
<sequence length="818" mass="87149">MRNAAGLRVLEADLAVRGHVLAADLRAALGRLDPRDLALHGIRLLGRVEALLGADQPHQPLFRDFPDSVPSFAQALYSGRILAFLLAQPLQPCLLCGTAGRVGALAACGHLLCPDCLDRRTAADAEPGCPLCGEPYPRAQPYAEPTREAARPWVTQVVPGGTLRPLRLGGGPAEQAADAEALVLRLLARATPLNPQDRADLAGLLPFAQGSPADWLPERIPVRETKATVLAALLRAGATRAATLELLPERLSTATDVLRLLWAWSGAEPDLLAPPRRLAAVPRPVRRALLARLDAFEPAVLLEDLGRHRQAWLRAGELLHPGEFRARHGGVALAFDALRADRPGDGLPRTLASRVEEALRAGDTAAATALLLSRPGELVRRLHQLLRVQTDRQLPGLPVGLAEGLPGALRSVGPGPLLGAYGRLRAPRTAGERRSYFPRARITKVFGRNDWGTPVPAALGDPVCALIEAELLRRSAQLPPVEVAVIDRGLADLTVPFAERALSKALVVLPRGSVQPVPAGARVRLFVHWVEPDGVRVDLDLSVAFFSADWEPVGQCDYTQLTWGERAAVHSGDYTSAPAPDGATEFVDLDLAGLAAAGVRYALPVVFSYNDIPFEDLPKAFAGFMALDALDGPTPSGAPYHPGAVRQRFDLAGEARACLPMVVDLAQGRAHWTDVNLSASGGLHNVDRHADRLGLVASDLLAHFGGGGRASLWDLARWRAAGTAREVLVRDRDGAVSAFRRTDEESVMDFAERLDGTSGLAPEELGERSAFLALVHGDLPARAATGGVYRLYPGPVDESAGLTRLAAADLLAALEAGR</sequence>
<accession>A0A561TTH4</accession>
<evidence type="ECO:0000259" key="4">
    <source>
        <dbReference type="PROSITE" id="PS50089"/>
    </source>
</evidence>
<protein>
    <submittedName>
        <fullName evidence="5">RING finger family protein</fullName>
    </submittedName>
</protein>
<keyword evidence="2" id="KW-0863">Zinc-finger</keyword>
<evidence type="ECO:0000256" key="3">
    <source>
        <dbReference type="ARBA" id="ARBA00022833"/>
    </source>
</evidence>
<dbReference type="InterPro" id="IPR017907">
    <property type="entry name" value="Znf_RING_CS"/>
</dbReference>
<keyword evidence="3" id="KW-0862">Zinc</keyword>
<reference evidence="5 6" key="1">
    <citation type="submission" date="2019-06" db="EMBL/GenBank/DDBJ databases">
        <title>Sequencing the genomes of 1000 actinobacteria strains.</title>
        <authorList>
            <person name="Klenk H.-P."/>
        </authorList>
    </citation>
    <scope>NUCLEOTIDE SEQUENCE [LARGE SCALE GENOMIC DNA]</scope>
    <source>
        <strain evidence="5 6">DSM 44826</strain>
    </source>
</reference>
<dbReference type="EMBL" id="VIWT01000003">
    <property type="protein sequence ID" value="TWF90416.1"/>
    <property type="molecule type" value="Genomic_DNA"/>
</dbReference>
<evidence type="ECO:0000313" key="5">
    <source>
        <dbReference type="EMBL" id="TWF90416.1"/>
    </source>
</evidence>
<dbReference type="PANTHER" id="PTHR32097">
    <property type="entry name" value="CAMP-BINDING PROTEIN 1-RELATED"/>
    <property type="match status" value="1"/>
</dbReference>
<dbReference type="InterPro" id="IPR051324">
    <property type="entry name" value="Stress/Tellurium_Resist"/>
</dbReference>
<dbReference type="CDD" id="cd06974">
    <property type="entry name" value="TerD_like"/>
    <property type="match status" value="1"/>
</dbReference>
<dbReference type="Pfam" id="PF14447">
    <property type="entry name" value="Prok-RING_4"/>
    <property type="match status" value="1"/>
</dbReference>
<dbReference type="AlphaFoldDB" id="A0A561TTH4"/>
<dbReference type="InterPro" id="IPR003325">
    <property type="entry name" value="TerD"/>
</dbReference>
<proteinExistence type="predicted"/>
<dbReference type="PROSITE" id="PS00518">
    <property type="entry name" value="ZF_RING_1"/>
    <property type="match status" value="1"/>
</dbReference>
<evidence type="ECO:0000256" key="1">
    <source>
        <dbReference type="ARBA" id="ARBA00022723"/>
    </source>
</evidence>
<name>A0A561TTH4_9ACTN</name>
<organism evidence="5 6">
    <name type="scientific">Kitasatospora viridis</name>
    <dbReference type="NCBI Taxonomy" id="281105"/>
    <lineage>
        <taxon>Bacteria</taxon>
        <taxon>Bacillati</taxon>
        <taxon>Actinomycetota</taxon>
        <taxon>Actinomycetes</taxon>
        <taxon>Kitasatosporales</taxon>
        <taxon>Streptomycetaceae</taxon>
        <taxon>Kitasatospora</taxon>
    </lineage>
</organism>
<dbReference type="SUPFAM" id="SSF57850">
    <property type="entry name" value="RING/U-box"/>
    <property type="match status" value="1"/>
</dbReference>
<dbReference type="GO" id="GO:0008270">
    <property type="term" value="F:zinc ion binding"/>
    <property type="evidence" value="ECO:0007669"/>
    <property type="project" value="UniProtKB-KW"/>
</dbReference>
<dbReference type="PROSITE" id="PS50089">
    <property type="entry name" value="ZF_RING_2"/>
    <property type="match status" value="1"/>
</dbReference>
<dbReference type="Proteomes" id="UP000317940">
    <property type="component" value="Unassembled WGS sequence"/>
</dbReference>